<dbReference type="NCBIfam" id="NF004826">
    <property type="entry name" value="PRK06182.1"/>
    <property type="match status" value="1"/>
</dbReference>
<evidence type="ECO:0000256" key="2">
    <source>
        <dbReference type="ARBA" id="ARBA00023002"/>
    </source>
</evidence>
<evidence type="ECO:0000256" key="3">
    <source>
        <dbReference type="RuleBase" id="RU000363"/>
    </source>
</evidence>
<dbReference type="Proteomes" id="UP000186471">
    <property type="component" value="Unassembled WGS sequence"/>
</dbReference>
<dbReference type="GO" id="GO:0016491">
    <property type="term" value="F:oxidoreductase activity"/>
    <property type="evidence" value="ECO:0007669"/>
    <property type="project" value="UniProtKB-KW"/>
</dbReference>
<dbReference type="PANTHER" id="PTHR44169">
    <property type="entry name" value="NADPH-DEPENDENT 1-ACYLDIHYDROXYACETONE PHOSPHATE REDUCTASE"/>
    <property type="match status" value="1"/>
</dbReference>
<feature type="compositionally biased region" description="Low complexity" evidence="4">
    <location>
        <begin position="1"/>
        <end position="22"/>
    </location>
</feature>
<proteinExistence type="inferred from homology"/>
<evidence type="ECO:0000256" key="1">
    <source>
        <dbReference type="ARBA" id="ARBA00006484"/>
    </source>
</evidence>
<dbReference type="OrthoDB" id="3178062at2"/>
<organism evidence="5 6">
    <name type="scientific">Actinomyces oris</name>
    <dbReference type="NCBI Taxonomy" id="544580"/>
    <lineage>
        <taxon>Bacteria</taxon>
        <taxon>Bacillati</taxon>
        <taxon>Actinomycetota</taxon>
        <taxon>Actinomycetes</taxon>
        <taxon>Actinomycetales</taxon>
        <taxon>Actinomycetaceae</taxon>
        <taxon>Actinomyces</taxon>
    </lineage>
</organism>
<dbReference type="PRINTS" id="PR00081">
    <property type="entry name" value="GDHRDH"/>
</dbReference>
<accession>A0A1Q8VFF1</accession>
<comment type="similarity">
    <text evidence="1 3">Belongs to the short-chain dehydrogenases/reductases (SDR) family.</text>
</comment>
<name>A0A1Q8VFF1_9ACTO</name>
<dbReference type="PANTHER" id="PTHR44169:SF6">
    <property type="entry name" value="NADPH-DEPENDENT 1-ACYLDIHYDROXYACETONE PHOSPHATE REDUCTASE"/>
    <property type="match status" value="1"/>
</dbReference>
<dbReference type="InterPro" id="IPR002347">
    <property type="entry name" value="SDR_fam"/>
</dbReference>
<dbReference type="Pfam" id="PF00106">
    <property type="entry name" value="adh_short"/>
    <property type="match status" value="1"/>
</dbReference>
<dbReference type="PRINTS" id="PR00080">
    <property type="entry name" value="SDRFAMILY"/>
</dbReference>
<comment type="caution">
    <text evidence="5">The sequence shown here is derived from an EMBL/GenBank/DDBJ whole genome shotgun (WGS) entry which is preliminary data.</text>
</comment>
<protein>
    <submittedName>
        <fullName evidence="5">Short-chain dehydrogenase/reductase</fullName>
    </submittedName>
</protein>
<gene>
    <name evidence="5" type="ORF">BKH31_06315</name>
</gene>
<dbReference type="EMBL" id="MSKK01000024">
    <property type="protein sequence ID" value="OLO46787.1"/>
    <property type="molecule type" value="Genomic_DNA"/>
</dbReference>
<evidence type="ECO:0000313" key="6">
    <source>
        <dbReference type="Proteomes" id="UP000186471"/>
    </source>
</evidence>
<evidence type="ECO:0000256" key="4">
    <source>
        <dbReference type="SAM" id="MobiDB-lite"/>
    </source>
</evidence>
<evidence type="ECO:0000313" key="5">
    <source>
        <dbReference type="EMBL" id="OLO46787.1"/>
    </source>
</evidence>
<feature type="region of interest" description="Disordered" evidence="4">
    <location>
        <begin position="1"/>
        <end position="37"/>
    </location>
</feature>
<dbReference type="RefSeq" id="WP_075411543.1">
    <property type="nucleotide sequence ID" value="NZ_MSKK01000024.1"/>
</dbReference>
<sequence length="300" mass="31771">MTATTPANAPASSTQTSPSSSADHGAPRTALVTGASSGIGEDTARTLQALGYTVYGSARRTDRLQALAADGIRPLTMDVTDDASVSAGVGRILEETGRIDVLVNNAGYGSYGAIEDVPIDEARRQFEVNVFGLARLTQLVSPHMRAQGSGTIINISSIGGRMTTPLGGWYHATKYAVEALSDALRIELSPFGIDVVVVEPGGIRTAWWAIAADHLEATASGSAYADQIRDMAGAMRGESNQRRFSQPAVIARAVGRIVTAHRPRTRYAVGFMAGPLIAARRVLPDRAFDRLISAVFGFRR</sequence>
<dbReference type="CDD" id="cd05374">
    <property type="entry name" value="17beta-HSD-like_SDR_c"/>
    <property type="match status" value="1"/>
</dbReference>
<dbReference type="SUPFAM" id="SSF51735">
    <property type="entry name" value="NAD(P)-binding Rossmann-fold domains"/>
    <property type="match status" value="1"/>
</dbReference>
<dbReference type="InterPro" id="IPR036291">
    <property type="entry name" value="NAD(P)-bd_dom_sf"/>
</dbReference>
<reference evidence="5 6" key="1">
    <citation type="submission" date="2016-12" db="EMBL/GenBank/DDBJ databases">
        <title>Genomic comparison of strains in the 'Actinomyces naeslundii' group.</title>
        <authorList>
            <person name="Mughal S.R."/>
            <person name="Do T."/>
            <person name="Gilbert S.C."/>
            <person name="Witherden E.A."/>
            <person name="Didelot X."/>
            <person name="Beighton D."/>
        </authorList>
    </citation>
    <scope>NUCLEOTIDE SEQUENCE [LARGE SCALE GENOMIC DNA]</scope>
    <source>
        <strain evidence="5 6">R21091</strain>
    </source>
</reference>
<dbReference type="AlphaFoldDB" id="A0A1Q8VFF1"/>
<dbReference type="Gene3D" id="3.40.50.720">
    <property type="entry name" value="NAD(P)-binding Rossmann-like Domain"/>
    <property type="match status" value="1"/>
</dbReference>
<keyword evidence="2" id="KW-0560">Oxidoreductase</keyword>